<sequence>MTHGSSPFDLDVQIDVFIFRALACCNRRVQAQVEIENTSALLALYTRFLQCFVSADLAGAKMIAGATIGSVE</sequence>
<dbReference type="EMBL" id="MOBZ01000001">
    <property type="protein sequence ID" value="ROO13620.1"/>
    <property type="molecule type" value="Genomic_DNA"/>
</dbReference>
<proteinExistence type="predicted"/>
<protein>
    <submittedName>
        <fullName evidence="1">Uncharacterized protein</fullName>
    </submittedName>
</protein>
<dbReference type="Proteomes" id="UP000283619">
    <property type="component" value="Unassembled WGS sequence"/>
</dbReference>
<evidence type="ECO:0000313" key="1">
    <source>
        <dbReference type="EMBL" id="ROO13620.1"/>
    </source>
</evidence>
<comment type="caution">
    <text evidence="1">The sequence shown here is derived from an EMBL/GenBank/DDBJ whole genome shotgun (WGS) entry which is preliminary data.</text>
</comment>
<gene>
    <name evidence="1" type="ORF">BK673_00635</name>
</gene>
<reference evidence="1 2" key="1">
    <citation type="submission" date="2016-10" db="EMBL/GenBank/DDBJ databases">
        <title>Comparative genome analysis of multiple Pseudomonas spp. focuses on biocontrol and plant growth promoting traits.</title>
        <authorList>
            <person name="Tao X.-Y."/>
            <person name="Taylor C.G."/>
        </authorList>
    </citation>
    <scope>NUCLEOTIDE SEQUENCE [LARGE SCALE GENOMIC DNA]</scope>
    <source>
        <strain evidence="1 2">36G2</strain>
    </source>
</reference>
<name>A0A423PCQ3_PSEFL</name>
<evidence type="ECO:0000313" key="2">
    <source>
        <dbReference type="Proteomes" id="UP000283619"/>
    </source>
</evidence>
<accession>A0A423PCQ3</accession>
<dbReference type="AlphaFoldDB" id="A0A423PCQ3"/>
<organism evidence="1 2">
    <name type="scientific">Pseudomonas fluorescens</name>
    <dbReference type="NCBI Taxonomy" id="294"/>
    <lineage>
        <taxon>Bacteria</taxon>
        <taxon>Pseudomonadati</taxon>
        <taxon>Pseudomonadota</taxon>
        <taxon>Gammaproteobacteria</taxon>
        <taxon>Pseudomonadales</taxon>
        <taxon>Pseudomonadaceae</taxon>
        <taxon>Pseudomonas</taxon>
    </lineage>
</organism>